<dbReference type="EMBL" id="JH795871">
    <property type="protein sequence ID" value="EJT99098.1"/>
    <property type="molecule type" value="Genomic_DNA"/>
</dbReference>
<proteinExistence type="predicted"/>
<dbReference type="RefSeq" id="XP_040625996.1">
    <property type="nucleotide sequence ID" value="XM_040771303.1"/>
</dbReference>
<name>M5FSZ9_DACPD</name>
<accession>M5FSZ9</accession>
<organism evidence="1 2">
    <name type="scientific">Dacryopinax primogenitus (strain DJM 731)</name>
    <name type="common">Brown rot fungus</name>
    <dbReference type="NCBI Taxonomy" id="1858805"/>
    <lineage>
        <taxon>Eukaryota</taxon>
        <taxon>Fungi</taxon>
        <taxon>Dikarya</taxon>
        <taxon>Basidiomycota</taxon>
        <taxon>Agaricomycotina</taxon>
        <taxon>Dacrymycetes</taxon>
        <taxon>Dacrymycetales</taxon>
        <taxon>Dacrymycetaceae</taxon>
        <taxon>Dacryopinax</taxon>
    </lineage>
</organism>
<reference evidence="1 2" key="1">
    <citation type="journal article" date="2012" name="Science">
        <title>The Paleozoic origin of enzymatic lignin decomposition reconstructed from 31 fungal genomes.</title>
        <authorList>
            <person name="Floudas D."/>
            <person name="Binder M."/>
            <person name="Riley R."/>
            <person name="Barry K."/>
            <person name="Blanchette R.A."/>
            <person name="Henrissat B."/>
            <person name="Martinez A.T."/>
            <person name="Otillar R."/>
            <person name="Spatafora J.W."/>
            <person name="Yadav J.S."/>
            <person name="Aerts A."/>
            <person name="Benoit I."/>
            <person name="Boyd A."/>
            <person name="Carlson A."/>
            <person name="Copeland A."/>
            <person name="Coutinho P.M."/>
            <person name="de Vries R.P."/>
            <person name="Ferreira P."/>
            <person name="Findley K."/>
            <person name="Foster B."/>
            <person name="Gaskell J."/>
            <person name="Glotzer D."/>
            <person name="Gorecki P."/>
            <person name="Heitman J."/>
            <person name="Hesse C."/>
            <person name="Hori C."/>
            <person name="Igarashi K."/>
            <person name="Jurgens J.A."/>
            <person name="Kallen N."/>
            <person name="Kersten P."/>
            <person name="Kohler A."/>
            <person name="Kuees U."/>
            <person name="Kumar T.K.A."/>
            <person name="Kuo A."/>
            <person name="LaButti K."/>
            <person name="Larrondo L.F."/>
            <person name="Lindquist E."/>
            <person name="Ling A."/>
            <person name="Lombard V."/>
            <person name="Lucas S."/>
            <person name="Lundell T."/>
            <person name="Martin R."/>
            <person name="McLaughlin D.J."/>
            <person name="Morgenstern I."/>
            <person name="Morin E."/>
            <person name="Murat C."/>
            <person name="Nagy L.G."/>
            <person name="Nolan M."/>
            <person name="Ohm R.A."/>
            <person name="Patyshakuliyeva A."/>
            <person name="Rokas A."/>
            <person name="Ruiz-Duenas F.J."/>
            <person name="Sabat G."/>
            <person name="Salamov A."/>
            <person name="Samejima M."/>
            <person name="Schmutz J."/>
            <person name="Slot J.C."/>
            <person name="St John F."/>
            <person name="Stenlid J."/>
            <person name="Sun H."/>
            <person name="Sun S."/>
            <person name="Syed K."/>
            <person name="Tsang A."/>
            <person name="Wiebenga A."/>
            <person name="Young D."/>
            <person name="Pisabarro A."/>
            <person name="Eastwood D.C."/>
            <person name="Martin F."/>
            <person name="Cullen D."/>
            <person name="Grigoriev I.V."/>
            <person name="Hibbett D.S."/>
        </authorList>
    </citation>
    <scope>NUCLEOTIDE SEQUENCE [LARGE SCALE GENOMIC DNA]</scope>
    <source>
        <strain evidence="1 2">DJM-731 SS1</strain>
    </source>
</reference>
<gene>
    <name evidence="1" type="ORF">DACRYDRAFT_17740</name>
</gene>
<dbReference type="HOGENOM" id="CLU_743990_0_0_1"/>
<protein>
    <submittedName>
        <fullName evidence="1">Uncharacterized protein</fullName>
    </submittedName>
</protein>
<dbReference type="AlphaFoldDB" id="M5FSZ9"/>
<dbReference type="GeneID" id="63686365"/>
<keyword evidence="2" id="KW-1185">Reference proteome</keyword>
<evidence type="ECO:0000313" key="1">
    <source>
        <dbReference type="EMBL" id="EJT99098.1"/>
    </source>
</evidence>
<evidence type="ECO:0000313" key="2">
    <source>
        <dbReference type="Proteomes" id="UP000030653"/>
    </source>
</evidence>
<dbReference type="Proteomes" id="UP000030653">
    <property type="component" value="Unassembled WGS sequence"/>
</dbReference>
<sequence length="372" mass="42184">MVLSPLKTKASMMELSKVFTDLSADQRLKLMRGLEQLDYNDMAGEVEADLLPCAESRQEIIDSIVELNTMLKRYHQTMDAVIKCWNENSKTTSSNFDQVEGDKFFMGKEWCYDDQEDDQAKETWWEEICASSKLGRTHKKNHKGIFKLKHPAWMSITFWQVYKSFVITKEENDKSVQTNAPNPCVDLGNMCNLHMPKGMTPFKFMVDKAYLEDHSNFKCSNIMMTLPIYLGCPCYNPSNVACFHDGRRLGCIHIIEVLLVFPAAHLKSMTWLDCMHQSAFPDEARELGNLVIESSTARRGQCGSKMVNLLNITPSCIEPPKESDVLQLFKLLQLADTLSSATRLGSILLTLSHGSQGTLESKVPGLFKHYLA</sequence>